<organism evidence="2 3">
    <name type="scientific">Hebeloma cylindrosporum</name>
    <dbReference type="NCBI Taxonomy" id="76867"/>
    <lineage>
        <taxon>Eukaryota</taxon>
        <taxon>Fungi</taxon>
        <taxon>Dikarya</taxon>
        <taxon>Basidiomycota</taxon>
        <taxon>Agaricomycotina</taxon>
        <taxon>Agaricomycetes</taxon>
        <taxon>Agaricomycetidae</taxon>
        <taxon>Agaricales</taxon>
        <taxon>Agaricineae</taxon>
        <taxon>Hymenogastraceae</taxon>
        <taxon>Hebeloma</taxon>
    </lineage>
</organism>
<protein>
    <recommendedName>
        <fullName evidence="4">Osmotin, thaumatin-like protein</fullName>
    </recommendedName>
</protein>
<evidence type="ECO:0000313" key="2">
    <source>
        <dbReference type="EMBL" id="KIM40575.1"/>
    </source>
</evidence>
<sequence>MFYPRFSLILAALSVASLVVADHTFTFKNQCSSSVKPVIANVNCGYSPRCDTPGSGGVPNPAISYTGPQPNTINSGGSQTLHINRQWNGRIFNQNGRCGAKGESCTMTEFNLDTGNQFTPQAYDISNIQGFTQSISIAVGGCDTVTCTNVNCGCRNAYPPGDLSGCGNDSPVRGCSAGDKSWTITFCP</sequence>
<dbReference type="AlphaFoldDB" id="A0A0C3BVC0"/>
<dbReference type="InterPro" id="IPR001938">
    <property type="entry name" value="Thaumatin"/>
</dbReference>
<keyword evidence="1" id="KW-0732">Signal</keyword>
<dbReference type="OrthoDB" id="430315at2759"/>
<feature type="chain" id="PRO_5002175821" description="Osmotin, thaumatin-like protein" evidence="1">
    <location>
        <begin position="22"/>
        <end position="188"/>
    </location>
</feature>
<dbReference type="HOGENOM" id="CLU_1447259_0_0_1"/>
<dbReference type="EMBL" id="KN831782">
    <property type="protein sequence ID" value="KIM40575.1"/>
    <property type="molecule type" value="Genomic_DNA"/>
</dbReference>
<keyword evidence="3" id="KW-1185">Reference proteome</keyword>
<name>A0A0C3BVC0_HEBCY</name>
<evidence type="ECO:0008006" key="4">
    <source>
        <dbReference type="Google" id="ProtNLM"/>
    </source>
</evidence>
<reference evidence="2 3" key="1">
    <citation type="submission" date="2014-04" db="EMBL/GenBank/DDBJ databases">
        <authorList>
            <consortium name="DOE Joint Genome Institute"/>
            <person name="Kuo A."/>
            <person name="Gay G."/>
            <person name="Dore J."/>
            <person name="Kohler A."/>
            <person name="Nagy L.G."/>
            <person name="Floudas D."/>
            <person name="Copeland A."/>
            <person name="Barry K.W."/>
            <person name="Cichocki N."/>
            <person name="Veneault-Fourrey C."/>
            <person name="LaButti K."/>
            <person name="Lindquist E.A."/>
            <person name="Lipzen A."/>
            <person name="Lundell T."/>
            <person name="Morin E."/>
            <person name="Murat C."/>
            <person name="Sun H."/>
            <person name="Tunlid A."/>
            <person name="Henrissat B."/>
            <person name="Grigoriev I.V."/>
            <person name="Hibbett D.S."/>
            <person name="Martin F."/>
            <person name="Nordberg H.P."/>
            <person name="Cantor M.N."/>
            <person name="Hua S.X."/>
        </authorList>
    </citation>
    <scope>NUCLEOTIDE SEQUENCE [LARGE SCALE GENOMIC DNA]</scope>
    <source>
        <strain evidence="3">h7</strain>
    </source>
</reference>
<dbReference type="SMART" id="SM00205">
    <property type="entry name" value="THN"/>
    <property type="match status" value="1"/>
</dbReference>
<evidence type="ECO:0000313" key="3">
    <source>
        <dbReference type="Proteomes" id="UP000053424"/>
    </source>
</evidence>
<reference evidence="3" key="2">
    <citation type="submission" date="2015-01" db="EMBL/GenBank/DDBJ databases">
        <title>Evolutionary Origins and Diversification of the Mycorrhizal Mutualists.</title>
        <authorList>
            <consortium name="DOE Joint Genome Institute"/>
            <consortium name="Mycorrhizal Genomics Consortium"/>
            <person name="Kohler A."/>
            <person name="Kuo A."/>
            <person name="Nagy L.G."/>
            <person name="Floudas D."/>
            <person name="Copeland A."/>
            <person name="Barry K.W."/>
            <person name="Cichocki N."/>
            <person name="Veneault-Fourrey C."/>
            <person name="LaButti K."/>
            <person name="Lindquist E.A."/>
            <person name="Lipzen A."/>
            <person name="Lundell T."/>
            <person name="Morin E."/>
            <person name="Murat C."/>
            <person name="Riley R."/>
            <person name="Ohm R."/>
            <person name="Sun H."/>
            <person name="Tunlid A."/>
            <person name="Henrissat B."/>
            <person name="Grigoriev I.V."/>
            <person name="Hibbett D.S."/>
            <person name="Martin F."/>
        </authorList>
    </citation>
    <scope>NUCLEOTIDE SEQUENCE [LARGE SCALE GENOMIC DNA]</scope>
    <source>
        <strain evidence="3">h7</strain>
    </source>
</reference>
<proteinExistence type="predicted"/>
<dbReference type="Gene3D" id="2.60.110.10">
    <property type="entry name" value="Thaumatin"/>
    <property type="match status" value="1"/>
</dbReference>
<evidence type="ECO:0000256" key="1">
    <source>
        <dbReference type="SAM" id="SignalP"/>
    </source>
</evidence>
<dbReference type="SUPFAM" id="SSF49870">
    <property type="entry name" value="Osmotin, thaumatin-like protein"/>
    <property type="match status" value="1"/>
</dbReference>
<feature type="signal peptide" evidence="1">
    <location>
        <begin position="1"/>
        <end position="21"/>
    </location>
</feature>
<dbReference type="Proteomes" id="UP000053424">
    <property type="component" value="Unassembled WGS sequence"/>
</dbReference>
<accession>A0A0C3BVC0</accession>
<dbReference type="InterPro" id="IPR037176">
    <property type="entry name" value="Osmotin/thaumatin-like_sf"/>
</dbReference>
<gene>
    <name evidence="2" type="ORF">M413DRAFT_28384</name>
</gene>